<reference evidence="3" key="1">
    <citation type="submission" date="2016-10" db="EMBL/GenBank/DDBJ databases">
        <authorList>
            <person name="Varghese N."/>
            <person name="Submissions S."/>
        </authorList>
    </citation>
    <scope>NUCLEOTIDE SEQUENCE [LARGE SCALE GENOMIC DNA]</scope>
    <source>
        <strain evidence="3">CGMCC 1.6854</strain>
    </source>
</reference>
<evidence type="ECO:0000313" key="3">
    <source>
        <dbReference type="Proteomes" id="UP000199544"/>
    </source>
</evidence>
<proteinExistence type="predicted"/>
<dbReference type="AlphaFoldDB" id="A0A1G9VJ51"/>
<dbReference type="EMBL" id="FNHW01000001">
    <property type="protein sequence ID" value="SDM72252.1"/>
    <property type="molecule type" value="Genomic_DNA"/>
</dbReference>
<organism evidence="2 3">
    <name type="scientific">Fictibacillus solisalsi</name>
    <dbReference type="NCBI Taxonomy" id="459525"/>
    <lineage>
        <taxon>Bacteria</taxon>
        <taxon>Bacillati</taxon>
        <taxon>Bacillota</taxon>
        <taxon>Bacilli</taxon>
        <taxon>Bacillales</taxon>
        <taxon>Fictibacillaceae</taxon>
        <taxon>Fictibacillus</taxon>
    </lineage>
</organism>
<keyword evidence="1" id="KW-1133">Transmembrane helix</keyword>
<dbReference type="Proteomes" id="UP000199544">
    <property type="component" value="Unassembled WGS sequence"/>
</dbReference>
<keyword evidence="1" id="KW-0812">Transmembrane</keyword>
<keyword evidence="1" id="KW-0472">Membrane</keyword>
<gene>
    <name evidence="2" type="ORF">SAMN04488137_1623</name>
</gene>
<evidence type="ECO:0000313" key="2">
    <source>
        <dbReference type="EMBL" id="SDM72252.1"/>
    </source>
</evidence>
<evidence type="ECO:0000256" key="1">
    <source>
        <dbReference type="SAM" id="Phobius"/>
    </source>
</evidence>
<feature type="transmembrane region" description="Helical" evidence="1">
    <location>
        <begin position="12"/>
        <end position="37"/>
    </location>
</feature>
<sequence>MDGGTVTGPEDFMIQFGPIIIVSFSALVIAFIIWVLIRLTRKIGKGLLRTFRSVCMLDGLVVY</sequence>
<keyword evidence="3" id="KW-1185">Reference proteome</keyword>
<protein>
    <submittedName>
        <fullName evidence="2">Uncharacterized protein</fullName>
    </submittedName>
</protein>
<name>A0A1G9VJ51_9BACL</name>
<dbReference type="RefSeq" id="WP_090233788.1">
    <property type="nucleotide sequence ID" value="NZ_FNHW01000001.1"/>
</dbReference>
<accession>A0A1G9VJ51</accession>